<evidence type="ECO:0000313" key="1">
    <source>
        <dbReference type="EMBL" id="GFU21857.1"/>
    </source>
</evidence>
<dbReference type="AlphaFoldDB" id="A0A8X6QMU6"/>
<reference evidence="1" key="1">
    <citation type="submission" date="2020-08" db="EMBL/GenBank/DDBJ databases">
        <title>Multicomponent nature underlies the extraordinary mechanical properties of spider dragline silk.</title>
        <authorList>
            <person name="Kono N."/>
            <person name="Nakamura H."/>
            <person name="Mori M."/>
            <person name="Yoshida Y."/>
            <person name="Ohtoshi R."/>
            <person name="Malay A.D."/>
            <person name="Moran D.A.P."/>
            <person name="Tomita M."/>
            <person name="Numata K."/>
            <person name="Arakawa K."/>
        </authorList>
    </citation>
    <scope>NUCLEOTIDE SEQUENCE</scope>
</reference>
<sequence length="150" mass="16327">MFNNREVLLDRALPTVDRIQSIPQAVKLLCRRHRLLLRTRSGMRVVDGKNFLLTVTEPTGRDEQPGSGWRAFSSGDAVCNDWKWLGGRVGGEGLDGFPDPRGPPAGDKVALHFVPENQKTGPALDGDANQLGDADGVQMVASLLLDEEPL</sequence>
<name>A0A8X6QMU6_NEPPI</name>
<proteinExistence type="predicted"/>
<keyword evidence="2" id="KW-1185">Reference proteome</keyword>
<gene>
    <name evidence="1" type="ORF">NPIL_57381</name>
</gene>
<organism evidence="1 2">
    <name type="scientific">Nephila pilipes</name>
    <name type="common">Giant wood spider</name>
    <name type="synonym">Nephila maculata</name>
    <dbReference type="NCBI Taxonomy" id="299642"/>
    <lineage>
        <taxon>Eukaryota</taxon>
        <taxon>Metazoa</taxon>
        <taxon>Ecdysozoa</taxon>
        <taxon>Arthropoda</taxon>
        <taxon>Chelicerata</taxon>
        <taxon>Arachnida</taxon>
        <taxon>Araneae</taxon>
        <taxon>Araneomorphae</taxon>
        <taxon>Entelegynae</taxon>
        <taxon>Araneoidea</taxon>
        <taxon>Nephilidae</taxon>
        <taxon>Nephila</taxon>
    </lineage>
</organism>
<dbReference type="Proteomes" id="UP000887013">
    <property type="component" value="Unassembled WGS sequence"/>
</dbReference>
<dbReference type="EMBL" id="BMAW01031584">
    <property type="protein sequence ID" value="GFU21857.1"/>
    <property type="molecule type" value="Genomic_DNA"/>
</dbReference>
<evidence type="ECO:0000313" key="2">
    <source>
        <dbReference type="Proteomes" id="UP000887013"/>
    </source>
</evidence>
<accession>A0A8X6QMU6</accession>
<protein>
    <submittedName>
        <fullName evidence="1">Uncharacterized protein</fullName>
    </submittedName>
</protein>
<comment type="caution">
    <text evidence="1">The sequence shown here is derived from an EMBL/GenBank/DDBJ whole genome shotgun (WGS) entry which is preliminary data.</text>
</comment>